<evidence type="ECO:0000256" key="1">
    <source>
        <dbReference type="SAM" id="MobiDB-lite"/>
    </source>
</evidence>
<reference evidence="2 3" key="1">
    <citation type="journal article" date="2018" name="Sci. Rep.">
        <title>Comparative genomics provides insights into the lifestyle and reveals functional heterogeneity of dark septate endophytic fungi.</title>
        <authorList>
            <person name="Knapp D.G."/>
            <person name="Nemeth J.B."/>
            <person name="Barry K."/>
            <person name="Hainaut M."/>
            <person name="Henrissat B."/>
            <person name="Johnson J."/>
            <person name="Kuo A."/>
            <person name="Lim J.H.P."/>
            <person name="Lipzen A."/>
            <person name="Nolan M."/>
            <person name="Ohm R.A."/>
            <person name="Tamas L."/>
            <person name="Grigoriev I.V."/>
            <person name="Spatafora J.W."/>
            <person name="Nagy L.G."/>
            <person name="Kovacs G.M."/>
        </authorList>
    </citation>
    <scope>NUCLEOTIDE SEQUENCE [LARGE SCALE GENOMIC DNA]</scope>
    <source>
        <strain evidence="2 3">DSE2036</strain>
    </source>
</reference>
<dbReference type="Proteomes" id="UP000244855">
    <property type="component" value="Unassembled WGS sequence"/>
</dbReference>
<organism evidence="2 3">
    <name type="scientific">Periconia macrospinosa</name>
    <dbReference type="NCBI Taxonomy" id="97972"/>
    <lineage>
        <taxon>Eukaryota</taxon>
        <taxon>Fungi</taxon>
        <taxon>Dikarya</taxon>
        <taxon>Ascomycota</taxon>
        <taxon>Pezizomycotina</taxon>
        <taxon>Dothideomycetes</taxon>
        <taxon>Pleosporomycetidae</taxon>
        <taxon>Pleosporales</taxon>
        <taxon>Massarineae</taxon>
        <taxon>Periconiaceae</taxon>
        <taxon>Periconia</taxon>
    </lineage>
</organism>
<sequence length="176" mass="19246">MVSESRHFLPLATMPSRIFKSYSVGNLKELLTRSPSTPVLESHSAEEVTALPPSATIKYEDLNESAPTVIVASKNKQSRFRRFAHKAKKMIVKKKKVEPVVPVEEVPVKQLSISSPTDFVHVKTGGFKGLRDADGEFPGEHVNIIPRKPVPSLVCTPSPDIAEAQSDDGSTITDSK</sequence>
<gene>
    <name evidence="2" type="ORF">DM02DRAFT_692641</name>
</gene>
<name>A0A2V1D994_9PLEO</name>
<evidence type="ECO:0000313" key="3">
    <source>
        <dbReference type="Proteomes" id="UP000244855"/>
    </source>
</evidence>
<dbReference type="AlphaFoldDB" id="A0A2V1D994"/>
<feature type="region of interest" description="Disordered" evidence="1">
    <location>
        <begin position="148"/>
        <end position="176"/>
    </location>
</feature>
<evidence type="ECO:0000313" key="2">
    <source>
        <dbReference type="EMBL" id="PVH94638.1"/>
    </source>
</evidence>
<accession>A0A2V1D994</accession>
<protein>
    <submittedName>
        <fullName evidence="2">Uncharacterized protein</fullName>
    </submittedName>
</protein>
<feature type="compositionally biased region" description="Polar residues" evidence="1">
    <location>
        <begin position="167"/>
        <end position="176"/>
    </location>
</feature>
<keyword evidence="3" id="KW-1185">Reference proteome</keyword>
<proteinExistence type="predicted"/>
<dbReference type="EMBL" id="KZ805526">
    <property type="protein sequence ID" value="PVH94638.1"/>
    <property type="molecule type" value="Genomic_DNA"/>
</dbReference>